<accession>A0ABW8CBG3</accession>
<gene>
    <name evidence="2" type="ORF">ACIGXA_24955</name>
</gene>
<dbReference type="EMBL" id="JBITYG010000007">
    <property type="protein sequence ID" value="MFI9103777.1"/>
    <property type="molecule type" value="Genomic_DNA"/>
</dbReference>
<keyword evidence="1" id="KW-1133">Transmembrane helix</keyword>
<evidence type="ECO:0000313" key="3">
    <source>
        <dbReference type="Proteomes" id="UP001614394"/>
    </source>
</evidence>
<evidence type="ECO:0000313" key="2">
    <source>
        <dbReference type="EMBL" id="MFI9103777.1"/>
    </source>
</evidence>
<sequence length="340" mass="36591">MTTINKRRPTNFPTEHRLMVSGLPEEVATVAVLGGGVFVGGTVATWRPISTMSERPQTVAMSDSFPDDWSPADNPYAIAVSETGWLKATVVLTVQRMRGDDQPTGWFSSRQIDARTLIVALRQLLAVVQLEQIALKDLGMSPGVVDALELAQQRYEAALPDIRHVRDGLTHFEDWARGKGAGAQAAAREVGAPRDVARDSWSFRYDSATDTVRMGPFTIPVSAAIPAATELCAAICTAARAVDLKIAAEVHKRVRRAITGAGIPCDGPKGPVVVSLDDDTGIHLFFNLITIPEIERTELAARVVAALAGAGLQLRPQRLPQAYDTQQRLVVGEALAVGWA</sequence>
<name>A0ABW8CBG3_9ACTN</name>
<comment type="caution">
    <text evidence="2">The sequence shown here is derived from an EMBL/GenBank/DDBJ whole genome shotgun (WGS) entry which is preliminary data.</text>
</comment>
<protein>
    <submittedName>
        <fullName evidence="2">Uncharacterized protein</fullName>
    </submittedName>
</protein>
<evidence type="ECO:0000256" key="1">
    <source>
        <dbReference type="SAM" id="Phobius"/>
    </source>
</evidence>
<dbReference type="RefSeq" id="WP_399653267.1">
    <property type="nucleotide sequence ID" value="NZ_JBITYG010000007.1"/>
</dbReference>
<keyword evidence="1" id="KW-0472">Membrane</keyword>
<proteinExistence type="predicted"/>
<organism evidence="2 3">
    <name type="scientific">Streptomyces fildesensis</name>
    <dbReference type="NCBI Taxonomy" id="375757"/>
    <lineage>
        <taxon>Bacteria</taxon>
        <taxon>Bacillati</taxon>
        <taxon>Actinomycetota</taxon>
        <taxon>Actinomycetes</taxon>
        <taxon>Kitasatosporales</taxon>
        <taxon>Streptomycetaceae</taxon>
        <taxon>Streptomyces</taxon>
    </lineage>
</organism>
<reference evidence="2 3" key="1">
    <citation type="submission" date="2024-10" db="EMBL/GenBank/DDBJ databases">
        <title>The Natural Products Discovery Center: Release of the First 8490 Sequenced Strains for Exploring Actinobacteria Biosynthetic Diversity.</title>
        <authorList>
            <person name="Kalkreuter E."/>
            <person name="Kautsar S.A."/>
            <person name="Yang D."/>
            <person name="Bader C.D."/>
            <person name="Teijaro C.N."/>
            <person name="Fluegel L."/>
            <person name="Davis C.M."/>
            <person name="Simpson J.R."/>
            <person name="Lauterbach L."/>
            <person name="Steele A.D."/>
            <person name="Gui C."/>
            <person name="Meng S."/>
            <person name="Li G."/>
            <person name="Viehrig K."/>
            <person name="Ye F."/>
            <person name="Su P."/>
            <person name="Kiefer A.F."/>
            <person name="Nichols A."/>
            <person name="Cepeda A.J."/>
            <person name="Yan W."/>
            <person name="Fan B."/>
            <person name="Jiang Y."/>
            <person name="Adhikari A."/>
            <person name="Zheng C.-J."/>
            <person name="Schuster L."/>
            <person name="Cowan T.M."/>
            <person name="Smanski M.J."/>
            <person name="Chevrette M.G."/>
            <person name="De Carvalho L.P.S."/>
            <person name="Shen B."/>
        </authorList>
    </citation>
    <scope>NUCLEOTIDE SEQUENCE [LARGE SCALE GENOMIC DNA]</scope>
    <source>
        <strain evidence="2 3">NPDC053399</strain>
    </source>
</reference>
<keyword evidence="3" id="KW-1185">Reference proteome</keyword>
<feature type="transmembrane region" description="Helical" evidence="1">
    <location>
        <begin position="27"/>
        <end position="46"/>
    </location>
</feature>
<keyword evidence="1" id="KW-0812">Transmembrane</keyword>
<dbReference type="Proteomes" id="UP001614394">
    <property type="component" value="Unassembled WGS sequence"/>
</dbReference>